<dbReference type="WBParaSite" id="ECPE_0000926301-mRNA-1">
    <property type="protein sequence ID" value="ECPE_0000926301-mRNA-1"/>
    <property type="gene ID" value="ECPE_0000926301"/>
</dbReference>
<evidence type="ECO:0000313" key="3">
    <source>
        <dbReference type="WBParaSite" id="ECPE_0000926301-mRNA-1"/>
    </source>
</evidence>
<evidence type="ECO:0000313" key="1">
    <source>
        <dbReference type="EMBL" id="VDP85030.1"/>
    </source>
</evidence>
<accession>A0A183AQK0</accession>
<reference evidence="1 2" key="2">
    <citation type="submission" date="2018-11" db="EMBL/GenBank/DDBJ databases">
        <authorList>
            <consortium name="Pathogen Informatics"/>
        </authorList>
    </citation>
    <scope>NUCLEOTIDE SEQUENCE [LARGE SCALE GENOMIC DNA]</scope>
    <source>
        <strain evidence="1 2">Egypt</strain>
    </source>
</reference>
<reference evidence="3" key="1">
    <citation type="submission" date="2016-06" db="UniProtKB">
        <authorList>
            <consortium name="WormBaseParasite"/>
        </authorList>
    </citation>
    <scope>IDENTIFICATION</scope>
</reference>
<dbReference type="EMBL" id="UZAN01047107">
    <property type="protein sequence ID" value="VDP85030.1"/>
    <property type="molecule type" value="Genomic_DNA"/>
</dbReference>
<dbReference type="AlphaFoldDB" id="A0A183AQK0"/>
<organism evidence="3">
    <name type="scientific">Echinostoma caproni</name>
    <dbReference type="NCBI Taxonomy" id="27848"/>
    <lineage>
        <taxon>Eukaryota</taxon>
        <taxon>Metazoa</taxon>
        <taxon>Spiralia</taxon>
        <taxon>Lophotrochozoa</taxon>
        <taxon>Platyhelminthes</taxon>
        <taxon>Trematoda</taxon>
        <taxon>Digenea</taxon>
        <taxon>Plagiorchiida</taxon>
        <taxon>Echinostomata</taxon>
        <taxon>Echinostomatoidea</taxon>
        <taxon>Echinostomatidae</taxon>
        <taxon>Echinostoma</taxon>
    </lineage>
</organism>
<evidence type="ECO:0000313" key="2">
    <source>
        <dbReference type="Proteomes" id="UP000272942"/>
    </source>
</evidence>
<dbReference type="OrthoDB" id="10056584at2759"/>
<name>A0A183AQK0_9TREM</name>
<dbReference type="Proteomes" id="UP000272942">
    <property type="component" value="Unassembled WGS sequence"/>
</dbReference>
<proteinExistence type="predicted"/>
<keyword evidence="2" id="KW-1185">Reference proteome</keyword>
<protein>
    <submittedName>
        <fullName evidence="1 3">Uncharacterized protein</fullName>
    </submittedName>
</protein>
<sequence length="137" mass="15204">MLGIRVVVKNDLNAQPTELVYGRCQRIPGELVSPLKSIDFDYGDFVERIKHHMRQLKLTPTRERVEQLDTTLDCCMSPLCSRCGCLGPAEGLGSSPTTDNLAPAMVVGRGCIHRSYYMRPRSGPGCGSHPCLTYMLF</sequence>
<gene>
    <name evidence="1" type="ORF">ECPE_LOCUS9235</name>
</gene>